<keyword evidence="5" id="KW-1185">Reference proteome</keyword>
<evidence type="ECO:0000256" key="2">
    <source>
        <dbReference type="ARBA" id="ARBA00023002"/>
    </source>
</evidence>
<sequence>MKHSPDNEPIQSNQPGQEWQMQRKPQYLREGYKGSGKLEGKVAIITGGDSGIGRAIAVHFALEGADLALAYLNEEKDAVQTRRLVEKEGAKCMLFSGDLGDSQTCRQLVDKVIDEYGCIDVLINNVGEQHPHQDISEIDDQQLEKTFRTNIFSYYRMIRAALPHMQQGATIVNTSSIIGNRGADFLIDYAGTKGAIEALTKSMAQSVADKGIRVNCVAPGPIWTPLIPATFTAEMLEGFGKDTPLGRVGEPWEVATCHLFLACADSAYLPGQTLHPNGGDYMG</sequence>
<dbReference type="Proteomes" id="UP000664654">
    <property type="component" value="Unassembled WGS sequence"/>
</dbReference>
<dbReference type="InterPro" id="IPR002347">
    <property type="entry name" value="SDR_fam"/>
</dbReference>
<dbReference type="InterPro" id="IPR020904">
    <property type="entry name" value="Sc_DH/Rdtase_CS"/>
</dbReference>
<dbReference type="GO" id="GO:0016614">
    <property type="term" value="F:oxidoreductase activity, acting on CH-OH group of donors"/>
    <property type="evidence" value="ECO:0007669"/>
    <property type="project" value="UniProtKB-ARBA"/>
</dbReference>
<organism evidence="4 5">
    <name type="scientific">Bowmanella dokdonensis</name>
    <dbReference type="NCBI Taxonomy" id="751969"/>
    <lineage>
        <taxon>Bacteria</taxon>
        <taxon>Pseudomonadati</taxon>
        <taxon>Pseudomonadota</taxon>
        <taxon>Gammaproteobacteria</taxon>
        <taxon>Alteromonadales</taxon>
        <taxon>Alteromonadaceae</taxon>
        <taxon>Bowmanella</taxon>
    </lineage>
</organism>
<dbReference type="SUPFAM" id="SSF51735">
    <property type="entry name" value="NAD(P)-binding Rossmann-fold domains"/>
    <property type="match status" value="1"/>
</dbReference>
<dbReference type="PANTHER" id="PTHR48107">
    <property type="entry name" value="NADPH-DEPENDENT ALDEHYDE REDUCTASE-LIKE PROTEIN, CHLOROPLASTIC-RELATED"/>
    <property type="match status" value="1"/>
</dbReference>
<dbReference type="InterPro" id="IPR036291">
    <property type="entry name" value="NAD(P)-bd_dom_sf"/>
</dbReference>
<dbReference type="PRINTS" id="PR00081">
    <property type="entry name" value="GDHRDH"/>
</dbReference>
<name>A0A939DKG7_9ALTE</name>
<dbReference type="FunFam" id="3.40.50.720:FF:000084">
    <property type="entry name" value="Short-chain dehydrogenase reductase"/>
    <property type="match status" value="1"/>
</dbReference>
<comment type="similarity">
    <text evidence="1">Belongs to the short-chain dehydrogenases/reductases (SDR) family.</text>
</comment>
<dbReference type="PRINTS" id="PR00080">
    <property type="entry name" value="SDRFAMILY"/>
</dbReference>
<evidence type="ECO:0000256" key="1">
    <source>
        <dbReference type="ARBA" id="ARBA00006484"/>
    </source>
</evidence>
<reference evidence="4" key="1">
    <citation type="submission" date="2021-03" db="EMBL/GenBank/DDBJ databases">
        <title>novel species isolated from a fishpond in China.</title>
        <authorList>
            <person name="Lu H."/>
            <person name="Cai Z."/>
        </authorList>
    </citation>
    <scope>NUCLEOTIDE SEQUENCE</scope>
    <source>
        <strain evidence="4">JCM 30855</strain>
    </source>
</reference>
<dbReference type="EMBL" id="JAFKCV010000002">
    <property type="protein sequence ID" value="MBN7824302.1"/>
    <property type="molecule type" value="Genomic_DNA"/>
</dbReference>
<dbReference type="PANTHER" id="PTHR48107:SF16">
    <property type="entry name" value="NADPH-DEPENDENT ALDEHYDE REDUCTASE 1, CHLOROPLASTIC"/>
    <property type="match status" value="1"/>
</dbReference>
<dbReference type="Pfam" id="PF13561">
    <property type="entry name" value="adh_short_C2"/>
    <property type="match status" value="1"/>
</dbReference>
<dbReference type="RefSeq" id="WP_206572423.1">
    <property type="nucleotide sequence ID" value="NZ_JAFKCV010000002.1"/>
</dbReference>
<proteinExistence type="inferred from homology"/>
<evidence type="ECO:0000313" key="4">
    <source>
        <dbReference type="EMBL" id="MBN7824302.1"/>
    </source>
</evidence>
<gene>
    <name evidence="4" type="ORF">J0A66_03580</name>
</gene>
<feature type="region of interest" description="Disordered" evidence="3">
    <location>
        <begin position="1"/>
        <end position="23"/>
    </location>
</feature>
<protein>
    <submittedName>
        <fullName evidence="4">SDR family oxidoreductase</fullName>
    </submittedName>
</protein>
<dbReference type="AlphaFoldDB" id="A0A939DKG7"/>
<accession>A0A939DKG7</accession>
<feature type="compositionally biased region" description="Polar residues" evidence="3">
    <location>
        <begin position="9"/>
        <end position="20"/>
    </location>
</feature>
<comment type="caution">
    <text evidence="4">The sequence shown here is derived from an EMBL/GenBank/DDBJ whole genome shotgun (WGS) entry which is preliminary data.</text>
</comment>
<evidence type="ECO:0000313" key="5">
    <source>
        <dbReference type="Proteomes" id="UP000664654"/>
    </source>
</evidence>
<keyword evidence="2" id="KW-0560">Oxidoreductase</keyword>
<evidence type="ECO:0000256" key="3">
    <source>
        <dbReference type="SAM" id="MobiDB-lite"/>
    </source>
</evidence>
<dbReference type="Gene3D" id="3.40.50.720">
    <property type="entry name" value="NAD(P)-binding Rossmann-like Domain"/>
    <property type="match status" value="1"/>
</dbReference>
<dbReference type="PROSITE" id="PS00061">
    <property type="entry name" value="ADH_SHORT"/>
    <property type="match status" value="1"/>
</dbReference>